<dbReference type="GO" id="GO:0022857">
    <property type="term" value="F:transmembrane transporter activity"/>
    <property type="evidence" value="ECO:0007669"/>
    <property type="project" value="TreeGrafter"/>
</dbReference>
<proteinExistence type="predicted"/>
<feature type="transmembrane region" description="Helical" evidence="6">
    <location>
        <begin position="675"/>
        <end position="698"/>
    </location>
</feature>
<evidence type="ECO:0000259" key="7">
    <source>
        <dbReference type="Pfam" id="PF02687"/>
    </source>
</evidence>
<feature type="transmembrane region" description="Helical" evidence="6">
    <location>
        <begin position="21"/>
        <end position="41"/>
    </location>
</feature>
<organism evidence="9 10">
    <name type="scientific">Spirosoma validum</name>
    <dbReference type="NCBI Taxonomy" id="2771355"/>
    <lineage>
        <taxon>Bacteria</taxon>
        <taxon>Pseudomonadati</taxon>
        <taxon>Bacteroidota</taxon>
        <taxon>Cytophagia</taxon>
        <taxon>Cytophagales</taxon>
        <taxon>Cytophagaceae</taxon>
        <taxon>Spirosoma</taxon>
    </lineage>
</organism>
<feature type="domain" description="ABC3 transporter permease C-terminal" evidence="7">
    <location>
        <begin position="294"/>
        <end position="414"/>
    </location>
</feature>
<keyword evidence="5 6" id="KW-0472">Membrane</keyword>
<dbReference type="EMBL" id="JACXAA010000001">
    <property type="protein sequence ID" value="MBD2751584.1"/>
    <property type="molecule type" value="Genomic_DNA"/>
</dbReference>
<protein>
    <submittedName>
        <fullName evidence="9">ABC transporter permease</fullName>
    </submittedName>
</protein>
<evidence type="ECO:0000256" key="6">
    <source>
        <dbReference type="SAM" id="Phobius"/>
    </source>
</evidence>
<feature type="transmembrane region" description="Helical" evidence="6">
    <location>
        <begin position="335"/>
        <end position="358"/>
    </location>
</feature>
<evidence type="ECO:0000256" key="5">
    <source>
        <dbReference type="ARBA" id="ARBA00023136"/>
    </source>
</evidence>
<evidence type="ECO:0000256" key="3">
    <source>
        <dbReference type="ARBA" id="ARBA00022692"/>
    </source>
</evidence>
<accession>A0A927GBH1</accession>
<dbReference type="InterPro" id="IPR003838">
    <property type="entry name" value="ABC3_permease_C"/>
</dbReference>
<dbReference type="GO" id="GO:0005886">
    <property type="term" value="C:plasma membrane"/>
    <property type="evidence" value="ECO:0007669"/>
    <property type="project" value="UniProtKB-SubCell"/>
</dbReference>
<feature type="domain" description="MacB-like periplasmic core" evidence="8">
    <location>
        <begin position="20"/>
        <end position="246"/>
    </location>
</feature>
<evidence type="ECO:0000313" key="9">
    <source>
        <dbReference type="EMBL" id="MBD2751584.1"/>
    </source>
</evidence>
<dbReference type="Pfam" id="PF02687">
    <property type="entry name" value="FtsX"/>
    <property type="match status" value="2"/>
</dbReference>
<evidence type="ECO:0000259" key="8">
    <source>
        <dbReference type="Pfam" id="PF12704"/>
    </source>
</evidence>
<keyword evidence="3 6" id="KW-0812">Transmembrane</keyword>
<feature type="domain" description="MacB-like periplasmic core" evidence="8">
    <location>
        <begin position="448"/>
        <end position="605"/>
    </location>
</feature>
<evidence type="ECO:0000256" key="4">
    <source>
        <dbReference type="ARBA" id="ARBA00022989"/>
    </source>
</evidence>
<reference evidence="9" key="1">
    <citation type="submission" date="2020-09" db="EMBL/GenBank/DDBJ databases">
        <authorList>
            <person name="Kim M.K."/>
        </authorList>
    </citation>
    <scope>NUCLEOTIDE SEQUENCE</scope>
    <source>
        <strain evidence="9">BT704</strain>
    </source>
</reference>
<sequence length="802" mass="90007">MLKNYLTITFRTLLRYRTYSLLNILGLAVGLACGILIFLVVEFQLSFDTHHSKADRIYRIVTKLTHENTTYSRGTPKALADVLRRDYPLIETAARIKRVRGCVLSIPAANGGFLKKFQEDRTVGFADPQLFNVFDFQWRIGNPQTSLSKPNSAVLTDKYARKYFGEANPIGRTLRLDNQLNLTVTGILKDHPTTTNLSDEVYISYSTVPSLSEQVAQSFQNWENLDSEEMTYVTLPEGTPAQRLEAIFPAIIRKQYTAESAKIYQYHAQPLSDVHFNSDYGGRIQLKLLYAMGFVGLFLVLAACINFINMATAHALRRSKEVGVRKAMGSTRGQLFWQFMSETALITLAAVALALGAAQASLPLVSKAMAVFNATFSLTALLEPKSLLLFLLLIGFVIGLAGFYPSLILSGFNPIAALRRKMTTDQVGGISVRRGLVVVQFFITQLFVISVLVIMAQLRYVRTMNLGFTRETVLTIPMPSADPVKQETLRNRLLQISAIQNVAFGSAPPASQSINETTFTYDNRAEPEKFETKTKVGDMRYVPLFDLKLLAGRNFLTNDTNTHELIVNEMMVKRLGLKSPGDILGKRINVWEASHTVVGVVNDFHVNSLRKGVTPLVLFKNFSENRMAALKISPKNLPETLRQVEATWNGLFPEQVFHYQFMDEILDRFYTAETIMLGFAQVFSLIAILIGCLGLYGLISFMAESKLKEIGVRKVLGASVWQILWLFGREFGRLILLGFLVAAPVGWWLMSAWLQDYTYRIQIEWWVFGVTILLAAFITLATVSFQSIKAALMNPVKSLRSE</sequence>
<keyword evidence="2" id="KW-1003">Cell membrane</keyword>
<evidence type="ECO:0000313" key="10">
    <source>
        <dbReference type="Proteomes" id="UP000653797"/>
    </source>
</evidence>
<comment type="subcellular location">
    <subcellularLocation>
        <location evidence="1">Cell membrane</location>
        <topology evidence="1">Multi-pass membrane protein</topology>
    </subcellularLocation>
</comment>
<name>A0A927GBH1_9BACT</name>
<keyword evidence="4 6" id="KW-1133">Transmembrane helix</keyword>
<comment type="caution">
    <text evidence="9">The sequence shown here is derived from an EMBL/GenBank/DDBJ whole genome shotgun (WGS) entry which is preliminary data.</text>
</comment>
<dbReference type="InterPro" id="IPR050250">
    <property type="entry name" value="Macrolide_Exporter_MacB"/>
</dbReference>
<dbReference type="PROSITE" id="PS51257">
    <property type="entry name" value="PROKAR_LIPOPROTEIN"/>
    <property type="match status" value="1"/>
</dbReference>
<feature type="transmembrane region" description="Helical" evidence="6">
    <location>
        <begin position="288"/>
        <end position="308"/>
    </location>
</feature>
<dbReference type="AlphaFoldDB" id="A0A927GBH1"/>
<evidence type="ECO:0000256" key="1">
    <source>
        <dbReference type="ARBA" id="ARBA00004651"/>
    </source>
</evidence>
<feature type="domain" description="ABC3 transporter permease C-terminal" evidence="7">
    <location>
        <begin position="682"/>
        <end position="795"/>
    </location>
</feature>
<gene>
    <name evidence="9" type="ORF">IC230_01675</name>
</gene>
<feature type="transmembrane region" description="Helical" evidence="6">
    <location>
        <begin position="765"/>
        <end position="785"/>
    </location>
</feature>
<dbReference type="InterPro" id="IPR025857">
    <property type="entry name" value="MacB_PCD"/>
</dbReference>
<dbReference type="Pfam" id="PF12704">
    <property type="entry name" value="MacB_PCD"/>
    <property type="match status" value="2"/>
</dbReference>
<dbReference type="PANTHER" id="PTHR30572:SF18">
    <property type="entry name" value="ABC-TYPE MACROLIDE FAMILY EXPORT SYSTEM PERMEASE COMPONENT 2"/>
    <property type="match status" value="1"/>
</dbReference>
<feature type="transmembrane region" description="Helical" evidence="6">
    <location>
        <begin position="734"/>
        <end position="753"/>
    </location>
</feature>
<feature type="transmembrane region" description="Helical" evidence="6">
    <location>
        <begin position="436"/>
        <end position="456"/>
    </location>
</feature>
<evidence type="ECO:0000256" key="2">
    <source>
        <dbReference type="ARBA" id="ARBA00022475"/>
    </source>
</evidence>
<dbReference type="RefSeq" id="WP_191037225.1">
    <property type="nucleotide sequence ID" value="NZ_JACXAA010000001.1"/>
</dbReference>
<dbReference type="Proteomes" id="UP000653797">
    <property type="component" value="Unassembled WGS sequence"/>
</dbReference>
<feature type="transmembrane region" description="Helical" evidence="6">
    <location>
        <begin position="389"/>
        <end position="416"/>
    </location>
</feature>
<keyword evidence="10" id="KW-1185">Reference proteome</keyword>
<dbReference type="PANTHER" id="PTHR30572">
    <property type="entry name" value="MEMBRANE COMPONENT OF TRANSPORTER-RELATED"/>
    <property type="match status" value="1"/>
</dbReference>